<dbReference type="Gene3D" id="1.10.10.10">
    <property type="entry name" value="Winged helix-like DNA-binding domain superfamily/Winged helix DNA-binding domain"/>
    <property type="match status" value="1"/>
</dbReference>
<dbReference type="AlphaFoldDB" id="A0A9P6CPY0"/>
<keyword evidence="1" id="KW-0489">Methyltransferase</keyword>
<keyword evidence="2" id="KW-0808">Transferase</keyword>
<dbReference type="GO" id="GO:0008171">
    <property type="term" value="F:O-methyltransferase activity"/>
    <property type="evidence" value="ECO:0007669"/>
    <property type="project" value="InterPro"/>
</dbReference>
<feature type="region of interest" description="Disordered" evidence="4">
    <location>
        <begin position="864"/>
        <end position="896"/>
    </location>
</feature>
<feature type="compositionally biased region" description="Pro residues" evidence="4">
    <location>
        <begin position="827"/>
        <end position="843"/>
    </location>
</feature>
<proteinExistence type="predicted"/>
<dbReference type="Proteomes" id="UP000807469">
    <property type="component" value="Unassembled WGS sequence"/>
</dbReference>
<evidence type="ECO:0000256" key="2">
    <source>
        <dbReference type="ARBA" id="ARBA00022679"/>
    </source>
</evidence>
<feature type="domain" description="O-methyltransferase C-terminal" evidence="5">
    <location>
        <begin position="418"/>
        <end position="617"/>
    </location>
</feature>
<keyword evidence="3" id="KW-0949">S-adenosyl-L-methionine</keyword>
<evidence type="ECO:0000256" key="4">
    <source>
        <dbReference type="SAM" id="MobiDB-lite"/>
    </source>
</evidence>
<feature type="compositionally biased region" description="Polar residues" evidence="4">
    <location>
        <begin position="813"/>
        <end position="824"/>
    </location>
</feature>
<evidence type="ECO:0000313" key="7">
    <source>
        <dbReference type="Proteomes" id="UP000807469"/>
    </source>
</evidence>
<evidence type="ECO:0000256" key="1">
    <source>
        <dbReference type="ARBA" id="ARBA00022603"/>
    </source>
</evidence>
<feature type="compositionally biased region" description="Polar residues" evidence="4">
    <location>
        <begin position="723"/>
        <end position="739"/>
    </location>
</feature>
<name>A0A9P6CPY0_9AGAR</name>
<dbReference type="Gene3D" id="3.40.50.150">
    <property type="entry name" value="Vaccinia Virus protein VP39"/>
    <property type="match status" value="1"/>
</dbReference>
<organism evidence="6 7">
    <name type="scientific">Pholiota conissans</name>
    <dbReference type="NCBI Taxonomy" id="109636"/>
    <lineage>
        <taxon>Eukaryota</taxon>
        <taxon>Fungi</taxon>
        <taxon>Dikarya</taxon>
        <taxon>Basidiomycota</taxon>
        <taxon>Agaricomycotina</taxon>
        <taxon>Agaricomycetes</taxon>
        <taxon>Agaricomycetidae</taxon>
        <taxon>Agaricales</taxon>
        <taxon>Agaricineae</taxon>
        <taxon>Strophariaceae</taxon>
        <taxon>Pholiota</taxon>
    </lineage>
</organism>
<dbReference type="GO" id="GO:0032259">
    <property type="term" value="P:methylation"/>
    <property type="evidence" value="ECO:0007669"/>
    <property type="project" value="UniProtKB-KW"/>
</dbReference>
<feature type="compositionally biased region" description="Polar residues" evidence="4">
    <location>
        <begin position="780"/>
        <end position="791"/>
    </location>
</feature>
<feature type="region of interest" description="Disordered" evidence="4">
    <location>
        <begin position="299"/>
        <end position="361"/>
    </location>
</feature>
<evidence type="ECO:0000259" key="5">
    <source>
        <dbReference type="Pfam" id="PF00891"/>
    </source>
</evidence>
<dbReference type="PANTHER" id="PTHR43712:SF2">
    <property type="entry name" value="O-METHYLTRANSFERASE CICE"/>
    <property type="match status" value="1"/>
</dbReference>
<feature type="region of interest" description="Disordered" evidence="4">
    <location>
        <begin position="27"/>
        <end position="72"/>
    </location>
</feature>
<evidence type="ECO:0000256" key="3">
    <source>
        <dbReference type="ARBA" id="ARBA00022691"/>
    </source>
</evidence>
<dbReference type="EMBL" id="MU155342">
    <property type="protein sequence ID" value="KAF9475206.1"/>
    <property type="molecule type" value="Genomic_DNA"/>
</dbReference>
<dbReference type="SUPFAM" id="SSF53335">
    <property type="entry name" value="S-adenosyl-L-methionine-dependent methyltransferases"/>
    <property type="match status" value="1"/>
</dbReference>
<feature type="compositionally biased region" description="Low complexity" evidence="4">
    <location>
        <begin position="767"/>
        <end position="779"/>
    </location>
</feature>
<keyword evidence="7" id="KW-1185">Reference proteome</keyword>
<evidence type="ECO:0000313" key="6">
    <source>
        <dbReference type="EMBL" id="KAF9475206.1"/>
    </source>
</evidence>
<sequence length="1010" mass="108648">MTIAVLRSLHQIIGHAIDEIESTYASHAQSADPMPSNANSQAYTSPPPSPCTTSSWNPSSPEASNGVGKGSPCPLDFPSLDSPYDPGSVAETLTTHPVVLGAIGRIVAAAGQIGATVQIPFLTLSEAAMGYHLPSCMRLLEASHVVEILREAGPEGLDVHAISQKNGVVPGKLAHSLRLLATHHLIREVSPNVFALNRLSSLIDSGKTFTQLKQFEIEGRPEMKYSDTNGNAAFVGLCTDEIQKSAAYMTETYYLSPSQRTRAGVDPVQAPFCFAFDTAKSGTGFFGWLEGETSNTSAILTNDDEGSSIKTGRGGAFPSILRETSSQNLRHRQDRSMSDEGRHAHRSLKNTNAQVRKKRSAAANANAAIVQSLSPASTDSDSVETAREYADTNPNRFNLERFGKAMSGTNGWEMPGAVLNGFEWASLPQGSIVVDVGGGIGSTTMILATAFTSKNGDEAHLKFIIQDRAVVCEMGEKAWKDKRPEILGTTVKFQVHDFFTPQPVKDAAVFLLRVVLHDWPDKFARNILLRLREAASSDTKLVIADFVLPLACPDDTNSDSILEDVVGAESVLAPAPLLPNLGKASSNVYCMDLTMQVMFNAQERTLRELVMLASSAGWKVIKVTKMPGSLFGYLVAVPISIPARSEDDESQILKNEPFCNVQASVGDHDQNKSSRMTYCQSRYRKEIDIQRSSSRCGTPTFGSGMKLSSVEETLSRFGGGSGRSKTYSRTVSSASTAMSKTVPDLKPALSLSSSFSTKKKPSPLTMPPTNSSPTPMQSPRWPSSTSASPRNEQFKGYSPPAAPTPRPMVRRMSSANLRSHSQHATMGPPPPLPALRQQPPSPLSPLRGCGPSVRQATQVQISPRATGHISSPHSPQPNFIPVRASKSTEPTSTRRPLHSFGTFEEVTPPEGLFRPLGGVITRRASTAQLPQVSVRKRSRTIIGERHADGICSASNAGTMLRFDQIGEKNSTQRNSSSTRPRSPVLKLKGIGVLAAAAKIDNGHFDSLAPP</sequence>
<reference evidence="6" key="1">
    <citation type="submission" date="2020-11" db="EMBL/GenBank/DDBJ databases">
        <authorList>
            <consortium name="DOE Joint Genome Institute"/>
            <person name="Ahrendt S."/>
            <person name="Riley R."/>
            <person name="Andreopoulos W."/>
            <person name="Labutti K."/>
            <person name="Pangilinan J."/>
            <person name="Ruiz-Duenas F.J."/>
            <person name="Barrasa J.M."/>
            <person name="Sanchez-Garcia M."/>
            <person name="Camarero S."/>
            <person name="Miyauchi S."/>
            <person name="Serrano A."/>
            <person name="Linde D."/>
            <person name="Babiker R."/>
            <person name="Drula E."/>
            <person name="Ayuso-Fernandez I."/>
            <person name="Pacheco R."/>
            <person name="Padilla G."/>
            <person name="Ferreira P."/>
            <person name="Barriuso J."/>
            <person name="Kellner H."/>
            <person name="Castanera R."/>
            <person name="Alfaro M."/>
            <person name="Ramirez L."/>
            <person name="Pisabarro A.G."/>
            <person name="Kuo A."/>
            <person name="Tritt A."/>
            <person name="Lipzen A."/>
            <person name="He G."/>
            <person name="Yan M."/>
            <person name="Ng V."/>
            <person name="Cullen D."/>
            <person name="Martin F."/>
            <person name="Rosso M.-N."/>
            <person name="Henrissat B."/>
            <person name="Hibbett D."/>
            <person name="Martinez A.T."/>
            <person name="Grigoriev I.V."/>
        </authorList>
    </citation>
    <scope>NUCLEOTIDE SEQUENCE</scope>
    <source>
        <strain evidence="6">CIRM-BRFM 674</strain>
    </source>
</reference>
<accession>A0A9P6CPY0</accession>
<dbReference type="InterPro" id="IPR029063">
    <property type="entry name" value="SAM-dependent_MTases_sf"/>
</dbReference>
<gene>
    <name evidence="6" type="ORF">BDN70DRAFT_924124</name>
</gene>
<comment type="caution">
    <text evidence="6">The sequence shown here is derived from an EMBL/GenBank/DDBJ whole genome shotgun (WGS) entry which is preliminary data.</text>
</comment>
<feature type="compositionally biased region" description="Polar residues" evidence="4">
    <location>
        <begin position="885"/>
        <end position="894"/>
    </location>
</feature>
<feature type="region of interest" description="Disordered" evidence="4">
    <location>
        <begin position="714"/>
        <end position="851"/>
    </location>
</feature>
<feature type="compositionally biased region" description="Low complexity" evidence="4">
    <location>
        <begin position="51"/>
        <end position="61"/>
    </location>
</feature>
<dbReference type="PROSITE" id="PS51683">
    <property type="entry name" value="SAM_OMT_II"/>
    <property type="match status" value="1"/>
</dbReference>
<dbReference type="Pfam" id="PF00891">
    <property type="entry name" value="Methyltransf_2"/>
    <property type="match status" value="1"/>
</dbReference>
<protein>
    <recommendedName>
        <fullName evidence="5">O-methyltransferase C-terminal domain-containing protein</fullName>
    </recommendedName>
</protein>
<dbReference type="OrthoDB" id="2410195at2759"/>
<dbReference type="PANTHER" id="PTHR43712">
    <property type="entry name" value="PUTATIVE (AFU_ORTHOLOGUE AFUA_4G14580)-RELATED"/>
    <property type="match status" value="1"/>
</dbReference>
<dbReference type="InterPro" id="IPR036388">
    <property type="entry name" value="WH-like_DNA-bd_sf"/>
</dbReference>
<dbReference type="InterPro" id="IPR016461">
    <property type="entry name" value="COMT-like"/>
</dbReference>
<feature type="compositionally biased region" description="Polar residues" evidence="4">
    <location>
        <begin position="864"/>
        <end position="877"/>
    </location>
</feature>
<feature type="compositionally biased region" description="Low complexity" evidence="4">
    <location>
        <begin position="745"/>
        <end position="756"/>
    </location>
</feature>
<dbReference type="InterPro" id="IPR001077">
    <property type="entry name" value="COMT_C"/>
</dbReference>